<dbReference type="AlphaFoldDB" id="A0AAJ1SVW1"/>
<dbReference type="GO" id="GO:0032259">
    <property type="term" value="P:methylation"/>
    <property type="evidence" value="ECO:0007669"/>
    <property type="project" value="UniProtKB-KW"/>
</dbReference>
<dbReference type="InterPro" id="IPR002935">
    <property type="entry name" value="SAM_O-MeTrfase"/>
</dbReference>
<evidence type="ECO:0000313" key="5">
    <source>
        <dbReference type="Proteomes" id="UP001239267"/>
    </source>
</evidence>
<gene>
    <name evidence="4" type="ORF">J2T23_003889</name>
</gene>
<name>A0AAJ1SVW1_9MICC</name>
<dbReference type="RefSeq" id="WP_307362665.1">
    <property type="nucleotide sequence ID" value="NZ_JAUSTB010000021.1"/>
</dbReference>
<dbReference type="PANTHER" id="PTHR10509:SF14">
    <property type="entry name" value="CAFFEOYL-COA O-METHYLTRANSFERASE 3-RELATED"/>
    <property type="match status" value="1"/>
</dbReference>
<sequence length="230" mass="24998">MFEHKPRPEWVATEEFLSDTVVHPDGAVQQAIRAAAEAGMPPIEVAPNAGKLLKLLVQLSGARRILEIGTLAGYSTIWMGRGLSHNGTLVTCEYLPQHAEVAWANIDAAGLGERVEIRLGPALETLAALEEEEREPFDFIFIDADKENNSRYLDWAVRLGRPGAAVVLDNTIWEGAVLDPELDPVNAPGIIDALKLLGDHPRLDATVIQTVGSKGWDGFALARILPKNSK</sequence>
<dbReference type="InterPro" id="IPR029063">
    <property type="entry name" value="SAM-dependent_MTases_sf"/>
</dbReference>
<dbReference type="Proteomes" id="UP001239267">
    <property type="component" value="Unassembled WGS sequence"/>
</dbReference>
<accession>A0AAJ1SVW1</accession>
<evidence type="ECO:0000256" key="2">
    <source>
        <dbReference type="ARBA" id="ARBA00022679"/>
    </source>
</evidence>
<protein>
    <submittedName>
        <fullName evidence="4">O-methyltransferase YrrM</fullName>
    </submittedName>
</protein>
<reference evidence="4 5" key="1">
    <citation type="submission" date="2023-07" db="EMBL/GenBank/DDBJ databases">
        <title>Sorghum-associated microbial communities from plants grown in Nebraska, USA.</title>
        <authorList>
            <person name="Schachtman D."/>
        </authorList>
    </citation>
    <scope>NUCLEOTIDE SEQUENCE [LARGE SCALE GENOMIC DNA]</scope>
    <source>
        <strain evidence="4 5">DS1001</strain>
    </source>
</reference>
<evidence type="ECO:0000313" key="4">
    <source>
        <dbReference type="EMBL" id="MDQ0147961.1"/>
    </source>
</evidence>
<dbReference type="SUPFAM" id="SSF53335">
    <property type="entry name" value="S-adenosyl-L-methionine-dependent methyltransferases"/>
    <property type="match status" value="1"/>
</dbReference>
<dbReference type="GO" id="GO:0008171">
    <property type="term" value="F:O-methyltransferase activity"/>
    <property type="evidence" value="ECO:0007669"/>
    <property type="project" value="InterPro"/>
</dbReference>
<dbReference type="InterPro" id="IPR050362">
    <property type="entry name" value="Cation-dep_OMT"/>
</dbReference>
<keyword evidence="3" id="KW-0949">S-adenosyl-L-methionine</keyword>
<dbReference type="GO" id="GO:0008757">
    <property type="term" value="F:S-adenosylmethionine-dependent methyltransferase activity"/>
    <property type="evidence" value="ECO:0007669"/>
    <property type="project" value="TreeGrafter"/>
</dbReference>
<keyword evidence="2" id="KW-0808">Transferase</keyword>
<keyword evidence="1" id="KW-0489">Methyltransferase</keyword>
<dbReference type="PROSITE" id="PS51682">
    <property type="entry name" value="SAM_OMT_I"/>
    <property type="match status" value="1"/>
</dbReference>
<dbReference type="Gene3D" id="3.40.50.150">
    <property type="entry name" value="Vaccinia Virus protein VP39"/>
    <property type="match status" value="1"/>
</dbReference>
<dbReference type="PANTHER" id="PTHR10509">
    <property type="entry name" value="O-METHYLTRANSFERASE-RELATED"/>
    <property type="match status" value="1"/>
</dbReference>
<dbReference type="Pfam" id="PF01596">
    <property type="entry name" value="Methyltransf_3"/>
    <property type="match status" value="1"/>
</dbReference>
<dbReference type="EMBL" id="JAUSTB010000021">
    <property type="protein sequence ID" value="MDQ0147961.1"/>
    <property type="molecule type" value="Genomic_DNA"/>
</dbReference>
<dbReference type="CDD" id="cd02440">
    <property type="entry name" value="AdoMet_MTases"/>
    <property type="match status" value="1"/>
</dbReference>
<evidence type="ECO:0000256" key="1">
    <source>
        <dbReference type="ARBA" id="ARBA00022603"/>
    </source>
</evidence>
<evidence type="ECO:0000256" key="3">
    <source>
        <dbReference type="ARBA" id="ARBA00022691"/>
    </source>
</evidence>
<organism evidence="4 5">
    <name type="scientific">Pseudarthrobacter niigatensis</name>
    <dbReference type="NCBI Taxonomy" id="369935"/>
    <lineage>
        <taxon>Bacteria</taxon>
        <taxon>Bacillati</taxon>
        <taxon>Actinomycetota</taxon>
        <taxon>Actinomycetes</taxon>
        <taxon>Micrococcales</taxon>
        <taxon>Micrococcaceae</taxon>
        <taxon>Pseudarthrobacter</taxon>
    </lineage>
</organism>
<proteinExistence type="predicted"/>
<comment type="caution">
    <text evidence="4">The sequence shown here is derived from an EMBL/GenBank/DDBJ whole genome shotgun (WGS) entry which is preliminary data.</text>
</comment>
<keyword evidence="5" id="KW-1185">Reference proteome</keyword>